<evidence type="ECO:0000256" key="9">
    <source>
        <dbReference type="ARBA" id="ARBA00022833"/>
    </source>
</evidence>
<dbReference type="NCBIfam" id="NF003976">
    <property type="entry name" value="PRK05469.1"/>
    <property type="match status" value="1"/>
</dbReference>
<dbReference type="InterPro" id="IPR036264">
    <property type="entry name" value="Bact_exopeptidase_dim_dom"/>
</dbReference>
<comment type="similarity">
    <text evidence="3 11">Belongs to the peptidase M20B family.</text>
</comment>
<keyword evidence="7 11" id="KW-0479">Metal-binding</keyword>
<dbReference type="GO" id="GO:0008237">
    <property type="term" value="F:metallopeptidase activity"/>
    <property type="evidence" value="ECO:0007669"/>
    <property type="project" value="UniProtKB-KW"/>
</dbReference>
<dbReference type="SUPFAM" id="SSF53187">
    <property type="entry name" value="Zn-dependent exopeptidases"/>
    <property type="match status" value="1"/>
</dbReference>
<feature type="binding site" evidence="11 13">
    <location>
        <position position="177"/>
    </location>
    <ligand>
        <name>Zn(2+)</name>
        <dbReference type="ChEBI" id="CHEBI:29105"/>
        <label>2</label>
    </ligand>
</feature>
<dbReference type="Proteomes" id="UP000008467">
    <property type="component" value="Chromosome"/>
</dbReference>
<feature type="active site" description="Proton acceptor" evidence="11 12">
    <location>
        <position position="176"/>
    </location>
</feature>
<dbReference type="Pfam" id="PF01546">
    <property type="entry name" value="Peptidase_M20"/>
    <property type="match status" value="1"/>
</dbReference>
<evidence type="ECO:0000256" key="8">
    <source>
        <dbReference type="ARBA" id="ARBA00022801"/>
    </source>
</evidence>
<dbReference type="HAMAP" id="MF_00550">
    <property type="entry name" value="Aminopeptidase_M20"/>
    <property type="match status" value="1"/>
</dbReference>
<evidence type="ECO:0000256" key="13">
    <source>
        <dbReference type="PIRSR" id="PIRSR037215-2"/>
    </source>
</evidence>
<dbReference type="SUPFAM" id="SSF55031">
    <property type="entry name" value="Bacterial exopeptidase dimerisation domain"/>
    <property type="match status" value="1"/>
</dbReference>
<dbReference type="NCBIfam" id="NF009920">
    <property type="entry name" value="PRK13381.1"/>
    <property type="match status" value="1"/>
</dbReference>
<keyword evidence="8 11" id="KW-0378">Hydrolase</keyword>
<dbReference type="PIRSF" id="PIRSF037215">
    <property type="entry name" value="Peptidase_M20B"/>
    <property type="match status" value="1"/>
</dbReference>
<dbReference type="Gene3D" id="3.30.70.360">
    <property type="match status" value="1"/>
</dbReference>
<keyword evidence="5 11" id="KW-0963">Cytoplasm</keyword>
<dbReference type="PANTHER" id="PTHR42994:SF1">
    <property type="entry name" value="PEPTIDASE T"/>
    <property type="match status" value="1"/>
</dbReference>
<evidence type="ECO:0000256" key="12">
    <source>
        <dbReference type="PIRSR" id="PIRSR037215-1"/>
    </source>
</evidence>
<dbReference type="EMBL" id="CP002582">
    <property type="protein sequence ID" value="ADZ84867.1"/>
    <property type="molecule type" value="Genomic_DNA"/>
</dbReference>
<dbReference type="FunFam" id="3.30.70.360:FF:000002">
    <property type="entry name" value="Peptidase T"/>
    <property type="match status" value="1"/>
</dbReference>
<evidence type="ECO:0000256" key="6">
    <source>
        <dbReference type="ARBA" id="ARBA00022670"/>
    </source>
</evidence>
<evidence type="ECO:0000256" key="5">
    <source>
        <dbReference type="ARBA" id="ARBA00022490"/>
    </source>
</evidence>
<evidence type="ECO:0000256" key="2">
    <source>
        <dbReference type="ARBA" id="ARBA00004496"/>
    </source>
</evidence>
<proteinExistence type="inferred from homology"/>
<sequence length="409" mass="45249">MQEKLINRFLKYVQIDTMSDDTSTTFPSTKTQLEFAKMLLEECKALGLEDVSLDEYGYVMATLPSNVTYDTDIVGFIAHMDTVPDYSGKNVKPHVVKDYKGGDLILNAQTGVTLSPTQFPILNDFIGETLITTDGTTVLGGDDKAGIAEILTAIEYLINHPEIPHGTIRIGFTPDEEIGKGVDYFDVKKFNAHFAYTIDGGLVGELQCENFNAASATVSFEGISVHPGDAKGKMKNSLAIACEYQSLLPADEVPELTEGHEGFYHLHDMKGTLEHTELHYIIRDHDKTKFEARKATMLSLADQLNQKYGKDTIQVTLKDSYFNMKEIIDQHPRVMALAEKAIQNVGVTPLHEPIRGGTDGARLSFNGLPCPNIFTGAYNYHGKYEFTVVNHMLLATKTIIELSKLVAQA</sequence>
<evidence type="ECO:0000256" key="11">
    <source>
        <dbReference type="HAMAP-Rule" id="MF_00550"/>
    </source>
</evidence>
<organism evidence="15 16">
    <name type="scientific">Cellulosilyticum lentocellum (strain ATCC 49066 / DSM 5427 / NCIMB 11756 / RHM5)</name>
    <name type="common">Clostridium lentocellum</name>
    <dbReference type="NCBI Taxonomy" id="642492"/>
    <lineage>
        <taxon>Bacteria</taxon>
        <taxon>Bacillati</taxon>
        <taxon>Bacillota</taxon>
        <taxon>Clostridia</taxon>
        <taxon>Lachnospirales</taxon>
        <taxon>Cellulosilyticaceae</taxon>
        <taxon>Cellulosilyticum</taxon>
    </lineage>
</organism>
<dbReference type="Pfam" id="PF07687">
    <property type="entry name" value="M20_dimer"/>
    <property type="match status" value="1"/>
</dbReference>
<evidence type="ECO:0000256" key="3">
    <source>
        <dbReference type="ARBA" id="ARBA00009692"/>
    </source>
</evidence>
<feature type="binding site" evidence="11 13">
    <location>
        <position position="142"/>
    </location>
    <ligand>
        <name>Zn(2+)</name>
        <dbReference type="ChEBI" id="CHEBI:29105"/>
        <label>1</label>
    </ligand>
</feature>
<dbReference type="GO" id="GO:0005829">
    <property type="term" value="C:cytosol"/>
    <property type="evidence" value="ECO:0007669"/>
    <property type="project" value="TreeGrafter"/>
</dbReference>
<dbReference type="InterPro" id="IPR011650">
    <property type="entry name" value="Peptidase_M20_dimer"/>
</dbReference>
<evidence type="ECO:0000259" key="14">
    <source>
        <dbReference type="Pfam" id="PF07687"/>
    </source>
</evidence>
<dbReference type="KEGG" id="cle:Clole_3172"/>
<feature type="binding site" evidence="11 13">
    <location>
        <position position="79"/>
    </location>
    <ligand>
        <name>Zn(2+)</name>
        <dbReference type="ChEBI" id="CHEBI:29105"/>
        <label>1</label>
    </ligand>
</feature>
<feature type="binding site" evidence="11 13">
    <location>
        <position position="381"/>
    </location>
    <ligand>
        <name>Zn(2+)</name>
        <dbReference type="ChEBI" id="CHEBI:29105"/>
        <label>2</label>
    </ligand>
</feature>
<feature type="active site" evidence="11 12">
    <location>
        <position position="81"/>
    </location>
</feature>
<dbReference type="RefSeq" id="WP_013658145.1">
    <property type="nucleotide sequence ID" value="NC_015275.1"/>
</dbReference>
<comment type="catalytic activity">
    <reaction evidence="1 11">
        <text>Release of the N-terminal residue from a tripeptide.</text>
        <dbReference type="EC" id="3.4.11.4"/>
    </reaction>
</comment>
<dbReference type="GO" id="GO:0008270">
    <property type="term" value="F:zinc ion binding"/>
    <property type="evidence" value="ECO:0007669"/>
    <property type="project" value="UniProtKB-UniRule"/>
</dbReference>
<dbReference type="AlphaFoldDB" id="F2JPC8"/>
<dbReference type="EC" id="3.4.11.4" evidence="11"/>
<dbReference type="CDD" id="cd03892">
    <property type="entry name" value="M20_peptT"/>
    <property type="match status" value="1"/>
</dbReference>
<evidence type="ECO:0000313" key="15">
    <source>
        <dbReference type="EMBL" id="ADZ84867.1"/>
    </source>
</evidence>
<comment type="subcellular location">
    <subcellularLocation>
        <location evidence="2 11">Cytoplasm</location>
    </subcellularLocation>
</comment>
<dbReference type="GO" id="GO:0006508">
    <property type="term" value="P:proteolysis"/>
    <property type="evidence" value="ECO:0007669"/>
    <property type="project" value="UniProtKB-UniRule"/>
</dbReference>
<feature type="binding site" evidence="11 13">
    <location>
        <position position="199"/>
    </location>
    <ligand>
        <name>Zn(2+)</name>
        <dbReference type="ChEBI" id="CHEBI:29105"/>
        <label>1</label>
    </ligand>
</feature>
<keyword evidence="16" id="KW-1185">Reference proteome</keyword>
<keyword evidence="10 11" id="KW-0482">Metalloprotease</keyword>
<gene>
    <name evidence="11" type="primary">pepT</name>
    <name evidence="15" type="ordered locus">Clole_3172</name>
</gene>
<keyword evidence="6 11" id="KW-0645">Protease</keyword>
<evidence type="ECO:0000256" key="10">
    <source>
        <dbReference type="ARBA" id="ARBA00023049"/>
    </source>
</evidence>
<dbReference type="eggNOG" id="COG2195">
    <property type="taxonomic scope" value="Bacteria"/>
</dbReference>
<reference evidence="15 16" key="1">
    <citation type="journal article" date="2011" name="J. Bacteriol.">
        <title>Complete genome sequence of the cellulose-degrading bacterium Cellulosilyticum lentocellum.</title>
        <authorList>
            <consortium name="US DOE Joint Genome Institute"/>
            <person name="Miller D.A."/>
            <person name="Suen G."/>
            <person name="Bruce D."/>
            <person name="Copeland A."/>
            <person name="Cheng J.F."/>
            <person name="Detter C."/>
            <person name="Goodwin L.A."/>
            <person name="Han C.S."/>
            <person name="Hauser L.J."/>
            <person name="Land M.L."/>
            <person name="Lapidus A."/>
            <person name="Lucas S."/>
            <person name="Meincke L."/>
            <person name="Pitluck S."/>
            <person name="Tapia R."/>
            <person name="Teshima H."/>
            <person name="Woyke T."/>
            <person name="Fox B.G."/>
            <person name="Angert E.R."/>
            <person name="Currie C.R."/>
        </authorList>
    </citation>
    <scope>NUCLEOTIDE SEQUENCE [LARGE SCALE GENOMIC DNA]</scope>
    <source>
        <strain evidence="16">ATCC 49066 / DSM 5427 / NCIMB 11756 / RHM5</strain>
    </source>
</reference>
<feature type="domain" description="Peptidase M20 dimerisation" evidence="14">
    <location>
        <begin position="209"/>
        <end position="311"/>
    </location>
</feature>
<dbReference type="Gene3D" id="3.40.630.10">
    <property type="entry name" value="Zn peptidases"/>
    <property type="match status" value="1"/>
</dbReference>
<keyword evidence="9 11" id="KW-0862">Zinc</keyword>
<dbReference type="InterPro" id="IPR001261">
    <property type="entry name" value="ArgE/DapE_CS"/>
</dbReference>
<dbReference type="PANTHER" id="PTHR42994">
    <property type="entry name" value="PEPTIDASE T"/>
    <property type="match status" value="1"/>
</dbReference>
<dbReference type="STRING" id="642492.Clole_3172"/>
<comment type="function">
    <text evidence="11">Cleaves the N-terminal amino acid of tripeptides.</text>
</comment>
<feature type="binding site" evidence="11 13">
    <location>
        <position position="142"/>
    </location>
    <ligand>
        <name>Zn(2+)</name>
        <dbReference type="ChEBI" id="CHEBI:29105"/>
        <label>2</label>
    </ligand>
</feature>
<keyword evidence="4 11" id="KW-0031">Aminopeptidase</keyword>
<evidence type="ECO:0000256" key="1">
    <source>
        <dbReference type="ARBA" id="ARBA00000870"/>
    </source>
</evidence>
<dbReference type="InterPro" id="IPR010161">
    <property type="entry name" value="Peptidase_M20B"/>
</dbReference>
<comment type="cofactor">
    <cofactor evidence="11 13">
        <name>Zn(2+)</name>
        <dbReference type="ChEBI" id="CHEBI:29105"/>
    </cofactor>
    <text evidence="11 13">Binds 2 Zn(2+) ions per subunit.</text>
</comment>
<dbReference type="InterPro" id="IPR002933">
    <property type="entry name" value="Peptidase_M20"/>
</dbReference>
<evidence type="ECO:0000256" key="7">
    <source>
        <dbReference type="ARBA" id="ARBA00022723"/>
    </source>
</evidence>
<protein>
    <recommendedName>
        <fullName evidence="11">Peptidase T</fullName>
        <ecNumber evidence="11">3.4.11.4</ecNumber>
    </recommendedName>
    <alternativeName>
        <fullName evidence="11">Aminotripeptidase</fullName>
        <shortName evidence="11">Tripeptidase</shortName>
    </alternativeName>
    <alternativeName>
        <fullName evidence="11">Tripeptide aminopeptidase</fullName>
    </alternativeName>
</protein>
<dbReference type="GO" id="GO:0045148">
    <property type="term" value="F:tripeptide aminopeptidase activity"/>
    <property type="evidence" value="ECO:0007669"/>
    <property type="project" value="UniProtKB-UniRule"/>
</dbReference>
<evidence type="ECO:0000313" key="16">
    <source>
        <dbReference type="Proteomes" id="UP000008467"/>
    </source>
</evidence>
<dbReference type="HOGENOM" id="CLU_053676_0_0_9"/>
<accession>F2JPC8</accession>
<dbReference type="GO" id="GO:0043171">
    <property type="term" value="P:peptide catabolic process"/>
    <property type="evidence" value="ECO:0007669"/>
    <property type="project" value="UniProtKB-UniRule"/>
</dbReference>
<dbReference type="PROSITE" id="PS00758">
    <property type="entry name" value="ARGE_DAPE_CPG2_1"/>
    <property type="match status" value="1"/>
</dbReference>
<dbReference type="MEROPS" id="M20.003"/>
<evidence type="ECO:0000256" key="4">
    <source>
        <dbReference type="ARBA" id="ARBA00022438"/>
    </source>
</evidence>
<dbReference type="NCBIfam" id="TIGR01882">
    <property type="entry name" value="peptidase-T"/>
    <property type="match status" value="1"/>
</dbReference>
<name>F2JPC8_CELLD</name>